<feature type="compositionally biased region" description="Acidic residues" evidence="1">
    <location>
        <begin position="374"/>
        <end position="383"/>
    </location>
</feature>
<dbReference type="Pfam" id="PF20152">
    <property type="entry name" value="DUF6534"/>
    <property type="match status" value="1"/>
</dbReference>
<feature type="transmembrane region" description="Helical" evidence="2">
    <location>
        <begin position="88"/>
        <end position="113"/>
    </location>
</feature>
<dbReference type="PANTHER" id="PTHR40465:SF1">
    <property type="entry name" value="DUF6534 DOMAIN-CONTAINING PROTEIN"/>
    <property type="match status" value="1"/>
</dbReference>
<dbReference type="EMBL" id="JARKIF010000005">
    <property type="protein sequence ID" value="KAJ7639105.1"/>
    <property type="molecule type" value="Genomic_DNA"/>
</dbReference>
<keyword evidence="2" id="KW-0812">Transmembrane</keyword>
<gene>
    <name evidence="4" type="ORF">FB45DRAFT_904711</name>
</gene>
<dbReference type="AlphaFoldDB" id="A0AAD7FUW7"/>
<feature type="transmembrane region" description="Helical" evidence="2">
    <location>
        <begin position="176"/>
        <end position="199"/>
    </location>
</feature>
<organism evidence="4 5">
    <name type="scientific">Roridomyces roridus</name>
    <dbReference type="NCBI Taxonomy" id="1738132"/>
    <lineage>
        <taxon>Eukaryota</taxon>
        <taxon>Fungi</taxon>
        <taxon>Dikarya</taxon>
        <taxon>Basidiomycota</taxon>
        <taxon>Agaricomycotina</taxon>
        <taxon>Agaricomycetes</taxon>
        <taxon>Agaricomycetidae</taxon>
        <taxon>Agaricales</taxon>
        <taxon>Marasmiineae</taxon>
        <taxon>Mycenaceae</taxon>
        <taxon>Roridomyces</taxon>
    </lineage>
</organism>
<comment type="caution">
    <text evidence="4">The sequence shown here is derived from an EMBL/GenBank/DDBJ whole genome shotgun (WGS) entry which is preliminary data.</text>
</comment>
<evidence type="ECO:0000256" key="1">
    <source>
        <dbReference type="SAM" id="MobiDB-lite"/>
    </source>
</evidence>
<proteinExistence type="predicted"/>
<dbReference type="Proteomes" id="UP001221142">
    <property type="component" value="Unassembled WGS sequence"/>
</dbReference>
<feature type="transmembrane region" description="Helical" evidence="2">
    <location>
        <begin position="249"/>
        <end position="269"/>
    </location>
</feature>
<evidence type="ECO:0000256" key="2">
    <source>
        <dbReference type="SAM" id="Phobius"/>
    </source>
</evidence>
<feature type="transmembrane region" description="Helical" evidence="2">
    <location>
        <begin position="58"/>
        <end position="76"/>
    </location>
</feature>
<evidence type="ECO:0000259" key="3">
    <source>
        <dbReference type="Pfam" id="PF20152"/>
    </source>
</evidence>
<dbReference type="PANTHER" id="PTHR40465">
    <property type="entry name" value="CHROMOSOME 1, WHOLE GENOME SHOTGUN SEQUENCE"/>
    <property type="match status" value="1"/>
</dbReference>
<feature type="transmembrane region" description="Helical" evidence="2">
    <location>
        <begin position="211"/>
        <end position="237"/>
    </location>
</feature>
<evidence type="ECO:0000313" key="4">
    <source>
        <dbReference type="EMBL" id="KAJ7639105.1"/>
    </source>
</evidence>
<feature type="transmembrane region" description="Helical" evidence="2">
    <location>
        <begin position="20"/>
        <end position="46"/>
    </location>
</feature>
<protein>
    <recommendedName>
        <fullName evidence="3">DUF6534 domain-containing protein</fullName>
    </recommendedName>
</protein>
<keyword evidence="5" id="KW-1185">Reference proteome</keyword>
<reference evidence="4" key="1">
    <citation type="submission" date="2023-03" db="EMBL/GenBank/DDBJ databases">
        <title>Massive genome expansion in bonnet fungi (Mycena s.s.) driven by repeated elements and novel gene families across ecological guilds.</title>
        <authorList>
            <consortium name="Lawrence Berkeley National Laboratory"/>
            <person name="Harder C.B."/>
            <person name="Miyauchi S."/>
            <person name="Viragh M."/>
            <person name="Kuo A."/>
            <person name="Thoen E."/>
            <person name="Andreopoulos B."/>
            <person name="Lu D."/>
            <person name="Skrede I."/>
            <person name="Drula E."/>
            <person name="Henrissat B."/>
            <person name="Morin E."/>
            <person name="Kohler A."/>
            <person name="Barry K."/>
            <person name="LaButti K."/>
            <person name="Morin E."/>
            <person name="Salamov A."/>
            <person name="Lipzen A."/>
            <person name="Mereny Z."/>
            <person name="Hegedus B."/>
            <person name="Baldrian P."/>
            <person name="Stursova M."/>
            <person name="Weitz H."/>
            <person name="Taylor A."/>
            <person name="Grigoriev I.V."/>
            <person name="Nagy L.G."/>
            <person name="Martin F."/>
            <person name="Kauserud H."/>
        </authorList>
    </citation>
    <scope>NUCLEOTIDE SEQUENCE</scope>
    <source>
        <strain evidence="4">9284</strain>
    </source>
</reference>
<accession>A0AAD7FUW7</accession>
<keyword evidence="2" id="KW-1133">Transmembrane helix</keyword>
<keyword evidence="2" id="KW-0472">Membrane</keyword>
<evidence type="ECO:0000313" key="5">
    <source>
        <dbReference type="Proteomes" id="UP001221142"/>
    </source>
</evidence>
<name>A0AAD7FUW7_9AGAR</name>
<dbReference type="InterPro" id="IPR045339">
    <property type="entry name" value="DUF6534"/>
</dbReference>
<feature type="transmembrane region" description="Helical" evidence="2">
    <location>
        <begin position="125"/>
        <end position="146"/>
    </location>
</feature>
<feature type="domain" description="DUF6534" evidence="3">
    <location>
        <begin position="184"/>
        <end position="273"/>
    </location>
</feature>
<feature type="region of interest" description="Disordered" evidence="1">
    <location>
        <begin position="333"/>
        <end position="383"/>
    </location>
</feature>
<sequence>MLNASHISVPDEPKDYAYQLPGVILIGALLHSFCLGFVLAQGLKYWEDYQEDSLRKRIFVLTVVFLSTVQTVLEGYKTWTVSVADHHWASNVFFAPDFFVNGAISIMCEAFYIQRCWKLTGRLPWVLYPLVLLWTTVLGAQLYITITTGIEFHLYEIARHITQQFELDLRNTLIVFHYWIVGCTFLDLAVAVILVVCLIRSKTGLNTSDSAINRVIFLSLETAILPSLSMTMALVLLHAGAGDGKHDDLLVFFVFITAKLYAIGLLRTLNARAKLRQRIQSCDLGRTTLSTWNWTEDPPPIDGPRSSDVISKETTTTLRASVASSAGTINRYEGIAPDDSMQPRVHFGSPMLEQSEQGFARRRVSSMNRPELESLAENDSDSL</sequence>